<dbReference type="PROSITE" id="PS51449">
    <property type="entry name" value="MTTASE_N"/>
    <property type="match status" value="1"/>
</dbReference>
<keyword evidence="4" id="KW-0004">4Fe-4S</keyword>
<dbReference type="PANTHER" id="PTHR11918:SF45">
    <property type="entry name" value="THREONYLCARBAMOYLADENOSINE TRNA METHYLTHIOTRANSFERASE"/>
    <property type="match status" value="1"/>
</dbReference>
<keyword evidence="5 15" id="KW-0808">Transferase</keyword>
<comment type="cofactor">
    <cofactor evidence="1">
        <name>[4Fe-4S] cluster</name>
        <dbReference type="ChEBI" id="CHEBI:49883"/>
    </cofactor>
</comment>
<dbReference type="SFLD" id="SFLDS00029">
    <property type="entry name" value="Radical_SAM"/>
    <property type="match status" value="1"/>
</dbReference>
<dbReference type="SUPFAM" id="SSF102114">
    <property type="entry name" value="Radical SAM enzymes"/>
    <property type="match status" value="1"/>
</dbReference>
<dbReference type="Pfam" id="PF04055">
    <property type="entry name" value="Radical_SAM"/>
    <property type="match status" value="1"/>
</dbReference>
<dbReference type="Gene3D" id="3.80.30.20">
    <property type="entry name" value="tm_1862 like domain"/>
    <property type="match status" value="1"/>
</dbReference>
<dbReference type="GO" id="GO:0035598">
    <property type="term" value="F:tRNA (N(6)-L-threonylcarbamoyladenosine(37)-C(2))-methylthiotransferase activity"/>
    <property type="evidence" value="ECO:0007669"/>
    <property type="project" value="UniProtKB-EC"/>
</dbReference>
<dbReference type="CDD" id="cd01335">
    <property type="entry name" value="Radical_SAM"/>
    <property type="match status" value="1"/>
</dbReference>
<dbReference type="InterPro" id="IPR006467">
    <property type="entry name" value="MiaB-like_bact"/>
</dbReference>
<dbReference type="AlphaFoldDB" id="A0A6N9TV42"/>
<dbReference type="SFLD" id="SFLDG01082">
    <property type="entry name" value="B12-binding_domain_containing"/>
    <property type="match status" value="1"/>
</dbReference>
<evidence type="ECO:0000256" key="5">
    <source>
        <dbReference type="ARBA" id="ARBA00022679"/>
    </source>
</evidence>
<evidence type="ECO:0000256" key="3">
    <source>
        <dbReference type="ARBA" id="ARBA00013273"/>
    </source>
</evidence>
<keyword evidence="8" id="KW-0408">Iron</keyword>
<keyword evidence="6" id="KW-0949">S-adenosyl-L-methionine</keyword>
<dbReference type="EC" id="2.8.4.5" evidence="3"/>
<keyword evidence="9" id="KW-0411">Iron-sulfur</keyword>
<dbReference type="InterPro" id="IPR020612">
    <property type="entry name" value="Methylthiotransferase_CS"/>
</dbReference>
<dbReference type="PROSITE" id="PS50926">
    <property type="entry name" value="TRAM"/>
    <property type="match status" value="1"/>
</dbReference>
<evidence type="ECO:0000256" key="1">
    <source>
        <dbReference type="ARBA" id="ARBA00001966"/>
    </source>
</evidence>
<dbReference type="EMBL" id="JAAGRR010000051">
    <property type="protein sequence ID" value="NDY42376.1"/>
    <property type="molecule type" value="Genomic_DNA"/>
</dbReference>
<dbReference type="NCBIfam" id="TIGR01579">
    <property type="entry name" value="MiaB-like-C"/>
    <property type="match status" value="1"/>
</dbReference>
<dbReference type="InterPro" id="IPR006638">
    <property type="entry name" value="Elp3/MiaA/NifB-like_rSAM"/>
</dbReference>
<evidence type="ECO:0000256" key="2">
    <source>
        <dbReference type="ARBA" id="ARBA00002399"/>
    </source>
</evidence>
<dbReference type="GO" id="GO:0046872">
    <property type="term" value="F:metal ion binding"/>
    <property type="evidence" value="ECO:0007669"/>
    <property type="project" value="UniProtKB-KW"/>
</dbReference>
<name>A0A6N9TV42_DISTH</name>
<dbReference type="InterPro" id="IPR013848">
    <property type="entry name" value="Methylthiotransferase_N"/>
</dbReference>
<evidence type="ECO:0000259" key="12">
    <source>
        <dbReference type="PROSITE" id="PS50926"/>
    </source>
</evidence>
<protein>
    <recommendedName>
        <fullName evidence="3">tRNA (N(6)-L-threonylcarbamoyladenosine(37)-C(2))-methylthiotransferase</fullName>
        <ecNumber evidence="3">2.8.4.5</ecNumber>
    </recommendedName>
    <alternativeName>
        <fullName evidence="10">tRNA-t(6)A37 methylthiotransferase</fullName>
    </alternativeName>
</protein>
<dbReference type="RefSeq" id="WP_163298515.1">
    <property type="nucleotide sequence ID" value="NZ_JAAGRR010000051.1"/>
</dbReference>
<dbReference type="PANTHER" id="PTHR11918">
    <property type="entry name" value="RADICAL SAM PROTEINS"/>
    <property type="match status" value="1"/>
</dbReference>
<proteinExistence type="predicted"/>
<gene>
    <name evidence="15" type="primary">mtaB</name>
    <name evidence="15" type="ORF">G3N55_05910</name>
</gene>
<comment type="catalytic activity">
    <reaction evidence="11">
        <text>N(6)-L-threonylcarbamoyladenosine(37) in tRNA + (sulfur carrier)-SH + AH2 + 2 S-adenosyl-L-methionine = 2-methylsulfanyl-N(6)-L-threonylcarbamoyladenosine(37) in tRNA + (sulfur carrier)-H + 5'-deoxyadenosine + L-methionine + A + S-adenosyl-L-homocysteine + 2 H(+)</text>
        <dbReference type="Rhea" id="RHEA:37075"/>
        <dbReference type="Rhea" id="RHEA-COMP:10163"/>
        <dbReference type="Rhea" id="RHEA-COMP:11092"/>
        <dbReference type="Rhea" id="RHEA-COMP:14737"/>
        <dbReference type="Rhea" id="RHEA-COMP:14739"/>
        <dbReference type="ChEBI" id="CHEBI:13193"/>
        <dbReference type="ChEBI" id="CHEBI:15378"/>
        <dbReference type="ChEBI" id="CHEBI:17319"/>
        <dbReference type="ChEBI" id="CHEBI:17499"/>
        <dbReference type="ChEBI" id="CHEBI:29917"/>
        <dbReference type="ChEBI" id="CHEBI:57844"/>
        <dbReference type="ChEBI" id="CHEBI:57856"/>
        <dbReference type="ChEBI" id="CHEBI:59789"/>
        <dbReference type="ChEBI" id="CHEBI:64428"/>
        <dbReference type="ChEBI" id="CHEBI:74418"/>
        <dbReference type="ChEBI" id="CHEBI:74420"/>
        <dbReference type="EC" id="2.8.4.5"/>
    </reaction>
</comment>
<evidence type="ECO:0000259" key="14">
    <source>
        <dbReference type="PROSITE" id="PS51918"/>
    </source>
</evidence>
<sequence length="435" mass="47448">MRVAIFTLGCKVNQYESAAIAEAFEDRGALVVPFREAADLYVVNTCAVTARAAAQGRQALRAARRRNPAARVVATGCQVQVDAQRILDEVPGAICLVGNDFKAQLAELASASEDCLEFYVGEIGRIREIPRRLLRRPPARTRAFVRVQDGCDAFCSYCIVPFARGHSRSLPPELVHRQVESFARAGVREVVLTGIHLGAYGQDLSPRRVLLDLLRELAPAFPEVLFRLSSLEPLEITDTLVHWAAGTPNLAPHWHVPLQSGSARILARMNRRYTPGEYAERLHRLREAMPRAAIGADVLVGFPGEEDADFLETLSFLEGLPVTYVHAFPYSARPGTLAAALPGQVPSAVKKARVRAVRALGETKRTAFHEAQVGRTTSCLVEDVDPATGLWRGTTPNYVRVHLSGLAAGTDHGGRRLRVRITGQSGGRVFAEAVS</sequence>
<dbReference type="InterPro" id="IPR007197">
    <property type="entry name" value="rSAM"/>
</dbReference>
<evidence type="ECO:0000313" key="16">
    <source>
        <dbReference type="Proteomes" id="UP000469346"/>
    </source>
</evidence>
<evidence type="ECO:0000256" key="8">
    <source>
        <dbReference type="ARBA" id="ARBA00023004"/>
    </source>
</evidence>
<feature type="domain" description="MTTase N-terminal" evidence="13">
    <location>
        <begin position="1"/>
        <end position="114"/>
    </location>
</feature>
<comment type="function">
    <text evidence="2">Catalyzes the methylthiolation of N6-threonylcarbamoyladenosine (t(6)A), leading to the formation of 2-methylthio-N6-threonylcarbamoyladenosine (ms(2)t(6)A) at position 37 in tRNAs that read codons beginning with adenine.</text>
</comment>
<evidence type="ECO:0000256" key="10">
    <source>
        <dbReference type="ARBA" id="ARBA00031213"/>
    </source>
</evidence>
<dbReference type="PROSITE" id="PS51918">
    <property type="entry name" value="RADICAL_SAM"/>
    <property type="match status" value="1"/>
</dbReference>
<dbReference type="InterPro" id="IPR002792">
    <property type="entry name" value="TRAM_dom"/>
</dbReference>
<keyword evidence="7" id="KW-0479">Metal-binding</keyword>
<dbReference type="Proteomes" id="UP000469346">
    <property type="component" value="Unassembled WGS sequence"/>
</dbReference>
<dbReference type="InterPro" id="IPR023404">
    <property type="entry name" value="rSAM_horseshoe"/>
</dbReference>
<dbReference type="InterPro" id="IPR038135">
    <property type="entry name" value="Methylthiotransferase_N_sf"/>
</dbReference>
<dbReference type="SFLD" id="SFLDG01061">
    <property type="entry name" value="methylthiotransferase"/>
    <property type="match status" value="1"/>
</dbReference>
<dbReference type="Pfam" id="PF00919">
    <property type="entry name" value="UPF0004"/>
    <property type="match status" value="1"/>
</dbReference>
<feature type="domain" description="TRAM" evidence="12">
    <location>
        <begin position="370"/>
        <end position="435"/>
    </location>
</feature>
<reference evidence="15 16" key="1">
    <citation type="submission" date="2020-02" db="EMBL/GenBank/DDBJ databases">
        <title>Comparative genomics of sulfur disproportionating microorganisms.</title>
        <authorList>
            <person name="Ward L.M."/>
            <person name="Bertran E."/>
            <person name="Johnston D.T."/>
        </authorList>
    </citation>
    <scope>NUCLEOTIDE SEQUENCE [LARGE SCALE GENOMIC DNA]</scope>
    <source>
        <strain evidence="15 16">DSM 100025</strain>
    </source>
</reference>
<evidence type="ECO:0000256" key="7">
    <source>
        <dbReference type="ARBA" id="ARBA00022723"/>
    </source>
</evidence>
<evidence type="ECO:0000256" key="9">
    <source>
        <dbReference type="ARBA" id="ARBA00023014"/>
    </source>
</evidence>
<dbReference type="Gene3D" id="3.40.50.12160">
    <property type="entry name" value="Methylthiotransferase, N-terminal domain"/>
    <property type="match status" value="1"/>
</dbReference>
<organism evidence="15 16">
    <name type="scientific">Dissulfurirhabdus thermomarina</name>
    <dbReference type="NCBI Taxonomy" id="1765737"/>
    <lineage>
        <taxon>Bacteria</taxon>
        <taxon>Deltaproteobacteria</taxon>
        <taxon>Dissulfurirhabdaceae</taxon>
        <taxon>Dissulfurirhabdus</taxon>
    </lineage>
</organism>
<evidence type="ECO:0000313" key="15">
    <source>
        <dbReference type="EMBL" id="NDY42376.1"/>
    </source>
</evidence>
<keyword evidence="16" id="KW-1185">Reference proteome</keyword>
<evidence type="ECO:0000256" key="11">
    <source>
        <dbReference type="ARBA" id="ARBA00051661"/>
    </source>
</evidence>
<evidence type="ECO:0000259" key="13">
    <source>
        <dbReference type="PROSITE" id="PS51449"/>
    </source>
</evidence>
<feature type="domain" description="Radical SAM core" evidence="14">
    <location>
        <begin position="137"/>
        <end position="367"/>
    </location>
</feature>
<dbReference type="GO" id="GO:0051539">
    <property type="term" value="F:4 iron, 4 sulfur cluster binding"/>
    <property type="evidence" value="ECO:0007669"/>
    <property type="project" value="UniProtKB-KW"/>
</dbReference>
<dbReference type="NCBIfam" id="TIGR00089">
    <property type="entry name" value="MiaB/RimO family radical SAM methylthiotransferase"/>
    <property type="match status" value="1"/>
</dbReference>
<evidence type="ECO:0000256" key="6">
    <source>
        <dbReference type="ARBA" id="ARBA00022691"/>
    </source>
</evidence>
<dbReference type="SMART" id="SM00729">
    <property type="entry name" value="Elp3"/>
    <property type="match status" value="1"/>
</dbReference>
<dbReference type="PROSITE" id="PS01278">
    <property type="entry name" value="MTTASE_RADICAL"/>
    <property type="match status" value="1"/>
</dbReference>
<evidence type="ECO:0000256" key="4">
    <source>
        <dbReference type="ARBA" id="ARBA00022485"/>
    </source>
</evidence>
<dbReference type="InterPro" id="IPR005839">
    <property type="entry name" value="Methylthiotransferase"/>
</dbReference>
<dbReference type="InterPro" id="IPR058240">
    <property type="entry name" value="rSAM_sf"/>
</dbReference>
<accession>A0A6N9TV42</accession>
<comment type="caution">
    <text evidence="15">The sequence shown here is derived from an EMBL/GenBank/DDBJ whole genome shotgun (WGS) entry which is preliminary data.</text>
</comment>